<feature type="transmembrane region" description="Helical" evidence="1">
    <location>
        <begin position="54"/>
        <end position="75"/>
    </location>
</feature>
<evidence type="ECO:0000313" key="3">
    <source>
        <dbReference type="Proteomes" id="UP000184287"/>
    </source>
</evidence>
<dbReference type="AlphaFoldDB" id="A0A1M5DR84"/>
<evidence type="ECO:0000313" key="2">
    <source>
        <dbReference type="EMBL" id="SHF69470.1"/>
    </source>
</evidence>
<dbReference type="OrthoDB" id="328338at2"/>
<proteinExistence type="predicted"/>
<keyword evidence="1" id="KW-1133">Transmembrane helix</keyword>
<accession>A0A1M5DR84</accession>
<name>A0A1M5DR84_9SPHI</name>
<reference evidence="3" key="1">
    <citation type="submission" date="2016-11" db="EMBL/GenBank/DDBJ databases">
        <authorList>
            <person name="Varghese N."/>
            <person name="Submissions S."/>
        </authorList>
    </citation>
    <scope>NUCLEOTIDE SEQUENCE [LARGE SCALE GENOMIC DNA]</scope>
    <source>
        <strain evidence="3">DSM 16990</strain>
    </source>
</reference>
<dbReference type="EMBL" id="FQUQ01000003">
    <property type="protein sequence ID" value="SHF69470.1"/>
    <property type="molecule type" value="Genomic_DNA"/>
</dbReference>
<feature type="transmembrane region" description="Helical" evidence="1">
    <location>
        <begin position="124"/>
        <end position="145"/>
    </location>
</feature>
<keyword evidence="1" id="KW-0472">Membrane</keyword>
<dbReference type="RefSeq" id="WP_073232155.1">
    <property type="nucleotide sequence ID" value="NZ_FQUQ01000003.1"/>
</dbReference>
<organism evidence="2 3">
    <name type="scientific">Pedobacter caeni</name>
    <dbReference type="NCBI Taxonomy" id="288992"/>
    <lineage>
        <taxon>Bacteria</taxon>
        <taxon>Pseudomonadati</taxon>
        <taxon>Bacteroidota</taxon>
        <taxon>Sphingobacteriia</taxon>
        <taxon>Sphingobacteriales</taxon>
        <taxon>Sphingobacteriaceae</taxon>
        <taxon>Pedobacter</taxon>
    </lineage>
</organism>
<keyword evidence="3" id="KW-1185">Reference proteome</keyword>
<gene>
    <name evidence="2" type="ORF">SAMN04488522_103349</name>
</gene>
<evidence type="ECO:0000256" key="1">
    <source>
        <dbReference type="SAM" id="Phobius"/>
    </source>
</evidence>
<keyword evidence="1" id="KW-0812">Transmembrane</keyword>
<dbReference type="Proteomes" id="UP000184287">
    <property type="component" value="Unassembled WGS sequence"/>
</dbReference>
<protein>
    <submittedName>
        <fullName evidence="2">Uncharacterized protein</fullName>
    </submittedName>
</protein>
<sequence>MAIALDVLLKEEYFHLQKVIEDFDSKTITIKAWSVTGSLVVIGAGFTDKGTKELFLVAAFASLLFWVIEGTWKLFQLSYYARIKVIETYFANPKGQTIHPLQIYDAFGKSYKNHQKKRLFPVMFWRNILLPHLFIVIGGIALYLLTRNGVIVLPQGE</sequence>